<dbReference type="Proteomes" id="UP001497700">
    <property type="component" value="Unassembled WGS sequence"/>
</dbReference>
<accession>A0ACB9YPL3</accession>
<keyword evidence="2" id="KW-1185">Reference proteome</keyword>
<protein>
    <submittedName>
        <fullName evidence="1">Uncharacterized protein</fullName>
    </submittedName>
</protein>
<evidence type="ECO:0000313" key="1">
    <source>
        <dbReference type="EMBL" id="KAI4861147.1"/>
    </source>
</evidence>
<organism evidence="1 2">
    <name type="scientific">Hypoxylon rubiginosum</name>
    <dbReference type="NCBI Taxonomy" id="110542"/>
    <lineage>
        <taxon>Eukaryota</taxon>
        <taxon>Fungi</taxon>
        <taxon>Dikarya</taxon>
        <taxon>Ascomycota</taxon>
        <taxon>Pezizomycotina</taxon>
        <taxon>Sordariomycetes</taxon>
        <taxon>Xylariomycetidae</taxon>
        <taxon>Xylariales</taxon>
        <taxon>Hypoxylaceae</taxon>
        <taxon>Hypoxylon</taxon>
    </lineage>
</organism>
<gene>
    <name evidence="1" type="ORF">F4820DRAFT_434684</name>
</gene>
<feature type="non-terminal residue" evidence="1">
    <location>
        <position position="72"/>
    </location>
</feature>
<evidence type="ECO:0000313" key="2">
    <source>
        <dbReference type="Proteomes" id="UP001497700"/>
    </source>
</evidence>
<proteinExistence type="predicted"/>
<dbReference type="EMBL" id="MU393561">
    <property type="protein sequence ID" value="KAI4861147.1"/>
    <property type="molecule type" value="Genomic_DNA"/>
</dbReference>
<sequence>MPQDSSTSGRKTKSRRRNKPAKDHDSTKTHRSSPVPKSPDMSDRSGGSTGAYDGQDSADQYLFGIGSQFNDG</sequence>
<comment type="caution">
    <text evidence="1">The sequence shown here is derived from an EMBL/GenBank/DDBJ whole genome shotgun (WGS) entry which is preliminary data.</text>
</comment>
<reference evidence="1 2" key="1">
    <citation type="journal article" date="2022" name="New Phytol.">
        <title>Ecological generalism drives hyperdiversity of secondary metabolite gene clusters in xylarialean endophytes.</title>
        <authorList>
            <person name="Franco M.E.E."/>
            <person name="Wisecaver J.H."/>
            <person name="Arnold A.E."/>
            <person name="Ju Y.M."/>
            <person name="Slot J.C."/>
            <person name="Ahrendt S."/>
            <person name="Moore L.P."/>
            <person name="Eastman K.E."/>
            <person name="Scott K."/>
            <person name="Konkel Z."/>
            <person name="Mondo S.J."/>
            <person name="Kuo A."/>
            <person name="Hayes R.D."/>
            <person name="Haridas S."/>
            <person name="Andreopoulos B."/>
            <person name="Riley R."/>
            <person name="LaButti K."/>
            <person name="Pangilinan J."/>
            <person name="Lipzen A."/>
            <person name="Amirebrahimi M."/>
            <person name="Yan J."/>
            <person name="Adam C."/>
            <person name="Keymanesh K."/>
            <person name="Ng V."/>
            <person name="Louie K."/>
            <person name="Northen T."/>
            <person name="Drula E."/>
            <person name="Henrissat B."/>
            <person name="Hsieh H.M."/>
            <person name="Youens-Clark K."/>
            <person name="Lutzoni F."/>
            <person name="Miadlikowska J."/>
            <person name="Eastwood D.C."/>
            <person name="Hamelin R.C."/>
            <person name="Grigoriev I.V."/>
            <person name="U'Ren J.M."/>
        </authorList>
    </citation>
    <scope>NUCLEOTIDE SEQUENCE [LARGE SCALE GENOMIC DNA]</scope>
    <source>
        <strain evidence="1 2">CBS 119005</strain>
    </source>
</reference>
<name>A0ACB9YPL3_9PEZI</name>